<protein>
    <submittedName>
        <fullName evidence="1">Uncharacterized protein</fullName>
    </submittedName>
</protein>
<dbReference type="EMBL" id="AP027081">
    <property type="protein sequence ID" value="BDU78570.1"/>
    <property type="molecule type" value="Genomic_DNA"/>
</dbReference>
<name>A0AA48H229_9BACT</name>
<proteinExistence type="predicted"/>
<dbReference type="InterPro" id="IPR012338">
    <property type="entry name" value="Beta-lactam/transpept-like"/>
</dbReference>
<dbReference type="KEGG" id="msea:METESE_35280"/>
<evidence type="ECO:0000313" key="1">
    <source>
        <dbReference type="EMBL" id="BDU78570.1"/>
    </source>
</evidence>
<organism evidence="1 2">
    <name type="scientific">Mesoterricola sediminis</name>
    <dbReference type="NCBI Taxonomy" id="2927980"/>
    <lineage>
        <taxon>Bacteria</taxon>
        <taxon>Pseudomonadati</taxon>
        <taxon>Acidobacteriota</taxon>
        <taxon>Holophagae</taxon>
        <taxon>Holophagales</taxon>
        <taxon>Holophagaceae</taxon>
        <taxon>Mesoterricola</taxon>
    </lineage>
</organism>
<dbReference type="RefSeq" id="WP_316410746.1">
    <property type="nucleotide sequence ID" value="NZ_AP027081.1"/>
</dbReference>
<keyword evidence="2" id="KW-1185">Reference proteome</keyword>
<reference evidence="1" key="1">
    <citation type="journal article" date="2023" name="Int. J. Syst. Evol. Microbiol.">
        <title>Mesoterricola silvestris gen. nov., sp. nov., Mesoterricola sediminis sp. nov., Geothrix oryzae sp. nov., Geothrix edaphica sp. nov., Geothrix rubra sp. nov., and Geothrix limicola sp. nov., six novel members of Acidobacteriota isolated from soils.</title>
        <authorList>
            <person name="Itoh H."/>
            <person name="Sugisawa Y."/>
            <person name="Mise K."/>
            <person name="Xu Z."/>
            <person name="Kuniyasu M."/>
            <person name="Ushijima N."/>
            <person name="Kawano K."/>
            <person name="Kobayashi E."/>
            <person name="Shiratori Y."/>
            <person name="Masuda Y."/>
            <person name="Senoo K."/>
        </authorList>
    </citation>
    <scope>NUCLEOTIDE SEQUENCE</scope>
    <source>
        <strain evidence="1">W786</strain>
    </source>
</reference>
<dbReference type="Proteomes" id="UP001228113">
    <property type="component" value="Chromosome"/>
</dbReference>
<dbReference type="AlphaFoldDB" id="A0AA48H229"/>
<evidence type="ECO:0000313" key="2">
    <source>
        <dbReference type="Proteomes" id="UP001228113"/>
    </source>
</evidence>
<accession>A0AA48H229</accession>
<dbReference type="SUPFAM" id="SSF56601">
    <property type="entry name" value="beta-lactamase/transpeptidase-like"/>
    <property type="match status" value="1"/>
</dbReference>
<gene>
    <name evidence="1" type="ORF">METESE_35280</name>
</gene>
<sequence length="715" mass="74630">MRLGLLAGLALAARLGAGEPRLLPGEGLAVAEAEGPVRVWGEAGRETPMGSLAKLVWLARSGPDWAARAVTFRCDGHWDGLPCWNREGHGPVDLAAAAQASCNLAFLAWARADLARAEARQGPSAARSALAADFRPFLGPREPPAGPLGPAWIGTGTLLRTSPAAFAAWLAAQGGLRSQAAGLLADAGGGWVKTGTAAAVTDPQRTWAWAAGVREGRILVLRLPEGRGKAEGLARFRAVADALAAGDPPPVFAGDPDGEARLRAPLAAAAEGTRAWGPWPAGTWTVQLHTRPGAFEAATGAPPQRAALWVGATLHLRPLAQLQRRDLGALLRHELVHRRLAGAGLRPWEEEARCLAAETQAAPPAVWPAPPEGADQAALDQALARGTTRAQAWAYAYLRAWLAGMPPPSHRPAAPPEAPGWREDRPEARVTVVWPVDRFPRDLTVNGAPLRPGPPRTWREGVTFGPGAPVARLEGEVRIEPAGRSWRVAWKVPASAWIAAAVDGELGPGAPAEARRALAAVLGAWLAAHPGGNHPDGSLCPLTHCAVIRGPGSPEARESAAAAPRAEPGWIWFCASQGGVSLAPAAVWGRGPVDAPPGAAVPGDPWAAWTRSLTPAQVQALKRQVRPGLAPGQRGLRLGPSGPYPVEDLRLAAGRSFGWATWPSNACAAQLLPDGSLRLEGHGLGHNVGLCLATARHQAEAGMAAEEILRRAFVP</sequence>